<feature type="region of interest" description="Disordered" evidence="2">
    <location>
        <begin position="42"/>
        <end position="62"/>
    </location>
</feature>
<gene>
    <name evidence="4" type="primary">mepM_1</name>
    <name evidence="4" type="ORF">XM38_004720</name>
</gene>
<evidence type="ECO:0000313" key="4">
    <source>
        <dbReference type="EMBL" id="ASC69545.1"/>
    </source>
</evidence>
<evidence type="ECO:0000256" key="1">
    <source>
        <dbReference type="SAM" id="Coils"/>
    </source>
</evidence>
<dbReference type="EC" id="3.4.24.-" evidence="4"/>
<dbReference type="KEGG" id="hhg:XM38_004720"/>
<dbReference type="CDD" id="cd12797">
    <property type="entry name" value="M23_peptidase"/>
    <property type="match status" value="1"/>
</dbReference>
<proteinExistence type="predicted"/>
<dbReference type="EMBL" id="CP021983">
    <property type="protein sequence ID" value="ASC69545.1"/>
    <property type="molecule type" value="Genomic_DNA"/>
</dbReference>
<dbReference type="GO" id="GO:0004222">
    <property type="term" value="F:metalloendopeptidase activity"/>
    <property type="evidence" value="ECO:0007669"/>
    <property type="project" value="TreeGrafter"/>
</dbReference>
<dbReference type="PANTHER" id="PTHR21666">
    <property type="entry name" value="PEPTIDASE-RELATED"/>
    <property type="match status" value="1"/>
</dbReference>
<keyword evidence="1" id="KW-0175">Coiled coil</keyword>
<dbReference type="Pfam" id="PF01551">
    <property type="entry name" value="Peptidase_M23"/>
    <property type="match status" value="1"/>
</dbReference>
<dbReference type="Proteomes" id="UP000191901">
    <property type="component" value="Chromosome"/>
</dbReference>
<evidence type="ECO:0000256" key="2">
    <source>
        <dbReference type="SAM" id="MobiDB-lite"/>
    </source>
</evidence>
<organism evidence="4 5">
    <name type="scientific">Halomicronema hongdechloris C2206</name>
    <dbReference type="NCBI Taxonomy" id="1641165"/>
    <lineage>
        <taxon>Bacteria</taxon>
        <taxon>Bacillati</taxon>
        <taxon>Cyanobacteriota</taxon>
        <taxon>Cyanophyceae</taxon>
        <taxon>Nodosilineales</taxon>
        <taxon>Nodosilineaceae</taxon>
        <taxon>Halomicronema</taxon>
    </lineage>
</organism>
<name>A0A1Z3HGZ5_9CYAN</name>
<feature type="domain" description="M23ase beta-sheet core" evidence="3">
    <location>
        <begin position="147"/>
        <end position="233"/>
    </location>
</feature>
<feature type="coiled-coil region" evidence="1">
    <location>
        <begin position="8"/>
        <end position="42"/>
    </location>
</feature>
<dbReference type="SUPFAM" id="SSF51261">
    <property type="entry name" value="Duplicated hybrid motif"/>
    <property type="match status" value="1"/>
</dbReference>
<dbReference type="InterPro" id="IPR011055">
    <property type="entry name" value="Dup_hybrid_motif"/>
</dbReference>
<keyword evidence="5" id="KW-1185">Reference proteome</keyword>
<evidence type="ECO:0000259" key="3">
    <source>
        <dbReference type="Pfam" id="PF01551"/>
    </source>
</evidence>
<dbReference type="RefSeq" id="WP_225889161.1">
    <property type="nucleotide sequence ID" value="NZ_CP021983.2"/>
</dbReference>
<reference evidence="4 5" key="1">
    <citation type="journal article" date="2016" name="Biochim. Biophys. Acta">
        <title>Characterization of red-shifted phycobilisomes isolated from the chlorophyll f-containing cyanobacterium Halomicronema hongdechloris.</title>
        <authorList>
            <person name="Li Y."/>
            <person name="Lin Y."/>
            <person name="Garvey C.J."/>
            <person name="Birch D."/>
            <person name="Corkery R.W."/>
            <person name="Loughlin P.C."/>
            <person name="Scheer H."/>
            <person name="Willows R.D."/>
            <person name="Chen M."/>
        </authorList>
    </citation>
    <scope>NUCLEOTIDE SEQUENCE [LARGE SCALE GENOMIC DNA]</scope>
    <source>
        <strain evidence="4 5">C2206</strain>
    </source>
</reference>
<dbReference type="AlphaFoldDB" id="A0A1Z3HGZ5"/>
<dbReference type="PANTHER" id="PTHR21666:SF270">
    <property type="entry name" value="MUREIN HYDROLASE ACTIVATOR ENVC"/>
    <property type="match status" value="1"/>
</dbReference>
<accession>A0A1Z3HGZ5</accession>
<dbReference type="Gene3D" id="2.70.70.10">
    <property type="entry name" value="Glucose Permease (Domain IIA)"/>
    <property type="match status" value="1"/>
</dbReference>
<dbReference type="InterPro" id="IPR016047">
    <property type="entry name" value="M23ase_b-sheet_dom"/>
</dbReference>
<keyword evidence="4" id="KW-0378">Hydrolase</keyword>
<sequence>MGWLLHRNEQLTERNQELTNTASDVLTELNSLDAEIENLRQRAGLPDTGTPEWQLDDSQGGLPLEVPPETLFQLARRRLPLLTSVWQGDVRPALEDTLAAEAARAAAIPSGLPVKQALPISSEFGLRPDPFGGRATKCTGASISKVRWGTPVYATAAAGWVREAENSGGYGNHVVVDHGYGYKTLYAHLSEIAVTPGTSLQPGELVGYLGNTGRSSGPHLHYEVHHQDEAVDPSDYLEREQQ</sequence>
<evidence type="ECO:0000313" key="5">
    <source>
        <dbReference type="Proteomes" id="UP000191901"/>
    </source>
</evidence>
<dbReference type="InterPro" id="IPR050570">
    <property type="entry name" value="Cell_wall_metabolism_enzyme"/>
</dbReference>
<protein>
    <submittedName>
        <fullName evidence="4">Murein DD-endopeptidase MepM</fullName>
        <ecNumber evidence="4">3.4.24.-</ecNumber>
    </submittedName>
</protein>